<proteinExistence type="predicted"/>
<sequence length="503" mass="57427">MAKQYMFEQGRLSRRHFLQSSAVTLGVASTLPLSTSLADTPQAGGKARIRGWDPVGWDPFRTLSYRTHVALSFTHNRLFRYKSGPDVEIGTMIVEPDLVERWEEPSDTQYIFHLRQGVLFHDKPPVGGREMVAEDVKLTFERFMTQKGNGNRRLLDIADVKVLDKYTVQVALNSPNVWFLDYLAEASTIPILAKEVIDKYPKSLKKPETVVGTGPWMLDSYTPKVEAIFKKHPHYFRQGMPYIDEIHYLMMADNATAGAAYMAGKLDLAPGFRHTISGPAFRSFREKHPDWYYKGFRPSGMSYLAMRSDQAPFDDVRVRQAISMAMNRKGSGQYEKWRRENTAVPAGLKDWHLPVDQLGDAAKYYQYNPDEAKRLLSEAGHPNGFETPMLVHSGYSTRWGDYIERVAGWLGDVGIKVSIIDKEYGAYIRLLTRLKYDGMAMLLSKPYVTPDGFVYGRYAKNNLSHIDDAELRELAVAQRREKDVKKRKAVIDQLSRLAAEKQY</sequence>
<organism evidence="2 3">
    <name type="scientific">Entotheonella factor</name>
    <dbReference type="NCBI Taxonomy" id="1429438"/>
    <lineage>
        <taxon>Bacteria</taxon>
        <taxon>Pseudomonadati</taxon>
        <taxon>Nitrospinota/Tectimicrobiota group</taxon>
        <taxon>Candidatus Tectimicrobiota</taxon>
        <taxon>Candidatus Entotheonellia</taxon>
        <taxon>Candidatus Entotheonellales</taxon>
        <taxon>Candidatus Entotheonellaceae</taxon>
        <taxon>Candidatus Entotheonella</taxon>
    </lineage>
</organism>
<dbReference type="InterPro" id="IPR006311">
    <property type="entry name" value="TAT_signal"/>
</dbReference>
<dbReference type="HOGENOM" id="CLU_017028_7_4_7"/>
<keyword evidence="3" id="KW-1185">Reference proteome</keyword>
<dbReference type="InterPro" id="IPR039424">
    <property type="entry name" value="SBP_5"/>
</dbReference>
<dbReference type="PANTHER" id="PTHR30290">
    <property type="entry name" value="PERIPLASMIC BINDING COMPONENT OF ABC TRANSPORTER"/>
    <property type="match status" value="1"/>
</dbReference>
<dbReference type="AlphaFoldDB" id="W4LT40"/>
<dbReference type="InterPro" id="IPR000914">
    <property type="entry name" value="SBP_5_dom"/>
</dbReference>
<dbReference type="Proteomes" id="UP000019141">
    <property type="component" value="Unassembled WGS sequence"/>
</dbReference>
<dbReference type="EMBL" id="AZHW01000257">
    <property type="protein sequence ID" value="ETX01219.1"/>
    <property type="molecule type" value="Genomic_DNA"/>
</dbReference>
<evidence type="ECO:0000313" key="3">
    <source>
        <dbReference type="Proteomes" id="UP000019141"/>
    </source>
</evidence>
<dbReference type="Pfam" id="PF00496">
    <property type="entry name" value="SBP_bac_5"/>
    <property type="match status" value="1"/>
</dbReference>
<dbReference type="GO" id="GO:0015833">
    <property type="term" value="P:peptide transport"/>
    <property type="evidence" value="ECO:0007669"/>
    <property type="project" value="TreeGrafter"/>
</dbReference>
<accession>W4LT40</accession>
<dbReference type="GO" id="GO:0030288">
    <property type="term" value="C:outer membrane-bounded periplasmic space"/>
    <property type="evidence" value="ECO:0007669"/>
    <property type="project" value="UniProtKB-ARBA"/>
</dbReference>
<dbReference type="GO" id="GO:0043190">
    <property type="term" value="C:ATP-binding cassette (ABC) transporter complex"/>
    <property type="evidence" value="ECO:0007669"/>
    <property type="project" value="InterPro"/>
</dbReference>
<gene>
    <name evidence="2" type="ORF">ETSY1_08185</name>
</gene>
<name>W4LT40_ENTF1</name>
<reference evidence="2 3" key="1">
    <citation type="journal article" date="2014" name="Nature">
        <title>An environmental bacterial taxon with a large and distinct metabolic repertoire.</title>
        <authorList>
            <person name="Wilson M.C."/>
            <person name="Mori T."/>
            <person name="Ruckert C."/>
            <person name="Uria A.R."/>
            <person name="Helf M.J."/>
            <person name="Takada K."/>
            <person name="Gernert C."/>
            <person name="Steffens U.A."/>
            <person name="Heycke N."/>
            <person name="Schmitt S."/>
            <person name="Rinke C."/>
            <person name="Helfrich E.J."/>
            <person name="Brachmann A.O."/>
            <person name="Gurgui C."/>
            <person name="Wakimoto T."/>
            <person name="Kracht M."/>
            <person name="Crusemann M."/>
            <person name="Hentschel U."/>
            <person name="Abe I."/>
            <person name="Matsunaga S."/>
            <person name="Kalinowski J."/>
            <person name="Takeyama H."/>
            <person name="Piel J."/>
        </authorList>
    </citation>
    <scope>NUCLEOTIDE SEQUENCE [LARGE SCALE GENOMIC DNA]</scope>
    <source>
        <strain evidence="3">TSY1</strain>
    </source>
</reference>
<dbReference type="PROSITE" id="PS51318">
    <property type="entry name" value="TAT"/>
    <property type="match status" value="1"/>
</dbReference>
<evidence type="ECO:0000313" key="2">
    <source>
        <dbReference type="EMBL" id="ETX01219.1"/>
    </source>
</evidence>
<dbReference type="CDD" id="cd00995">
    <property type="entry name" value="PBP2_NikA_DppA_OppA_like"/>
    <property type="match status" value="1"/>
</dbReference>
<dbReference type="SUPFAM" id="SSF53850">
    <property type="entry name" value="Periplasmic binding protein-like II"/>
    <property type="match status" value="1"/>
</dbReference>
<comment type="caution">
    <text evidence="2">The sequence shown here is derived from an EMBL/GenBank/DDBJ whole genome shotgun (WGS) entry which is preliminary data.</text>
</comment>
<dbReference type="InterPro" id="IPR030678">
    <property type="entry name" value="Peptide/Ni-bd"/>
</dbReference>
<dbReference type="Gene3D" id="3.40.190.10">
    <property type="entry name" value="Periplasmic binding protein-like II"/>
    <property type="match status" value="1"/>
</dbReference>
<dbReference type="GO" id="GO:1904680">
    <property type="term" value="F:peptide transmembrane transporter activity"/>
    <property type="evidence" value="ECO:0007669"/>
    <property type="project" value="TreeGrafter"/>
</dbReference>
<dbReference type="PIRSF" id="PIRSF002741">
    <property type="entry name" value="MppA"/>
    <property type="match status" value="1"/>
</dbReference>
<protein>
    <recommendedName>
        <fullName evidence="1">Solute-binding protein family 5 domain-containing protein</fullName>
    </recommendedName>
</protein>
<evidence type="ECO:0000259" key="1">
    <source>
        <dbReference type="Pfam" id="PF00496"/>
    </source>
</evidence>
<dbReference type="Gene3D" id="3.10.105.10">
    <property type="entry name" value="Dipeptide-binding Protein, Domain 3"/>
    <property type="match status" value="1"/>
</dbReference>
<feature type="domain" description="Solute-binding protein family 5" evidence="1">
    <location>
        <begin position="94"/>
        <end position="462"/>
    </location>
</feature>